<evidence type="ECO:0000259" key="1">
    <source>
        <dbReference type="Pfam" id="PF08387"/>
    </source>
</evidence>
<accession>R7WG21</accession>
<feature type="domain" description="F-box/LRR-repeat protein 15/At3g58940/PEG3-like LRR" evidence="2">
    <location>
        <begin position="2"/>
        <end position="112"/>
    </location>
</feature>
<evidence type="ECO:0000313" key="3">
    <source>
        <dbReference type="EnsemblPlants" id="EMT20530"/>
    </source>
</evidence>
<dbReference type="Pfam" id="PF08387">
    <property type="entry name" value="FBD"/>
    <property type="match status" value="1"/>
</dbReference>
<sequence>MFTTTISGWDLHYRLACSPVLEKLAFVFNCTPDLVHLRSKSLRCVLLWFFAADEIAVVNTPLLEQLFLLEAPRGDDDSTVMIKIACAPNLRVLGFLEPKVHRLQIGNNVIEVPNFHDSITLLLYAIHGIAIDVYEVTPLLLLMYRSAIQPGIMPSPSTVLPSVKKLAFKVNFGVSKEVKMLVAFLRCFPNIDTLHIESLTEPTGRNHAKFWQELPTVECIKSHVKKMVVHEYRGNRSELEFLKFISSKAQELQTLYVLLNRESLTSLAKETEMRSKVAALSEVAWSCDCKMMVLDPEFQNDWSIQKAADLTVDDPFHW</sequence>
<organism evidence="3">
    <name type="scientific">Aegilops tauschii</name>
    <name type="common">Tausch's goatgrass</name>
    <name type="synonym">Aegilops squarrosa</name>
    <dbReference type="NCBI Taxonomy" id="37682"/>
    <lineage>
        <taxon>Eukaryota</taxon>
        <taxon>Viridiplantae</taxon>
        <taxon>Streptophyta</taxon>
        <taxon>Embryophyta</taxon>
        <taxon>Tracheophyta</taxon>
        <taxon>Spermatophyta</taxon>
        <taxon>Magnoliopsida</taxon>
        <taxon>Liliopsida</taxon>
        <taxon>Poales</taxon>
        <taxon>Poaceae</taxon>
        <taxon>BOP clade</taxon>
        <taxon>Pooideae</taxon>
        <taxon>Triticodae</taxon>
        <taxon>Triticeae</taxon>
        <taxon>Triticinae</taxon>
        <taxon>Aegilops</taxon>
    </lineage>
</organism>
<protein>
    <submittedName>
        <fullName evidence="3">Uncharacterized protein</fullName>
    </submittedName>
</protein>
<evidence type="ECO:0000259" key="2">
    <source>
        <dbReference type="Pfam" id="PF24758"/>
    </source>
</evidence>
<dbReference type="EnsemblPlants" id="EMT20530">
    <property type="protein sequence ID" value="EMT20530"/>
    <property type="gene ID" value="F775_20023"/>
</dbReference>
<dbReference type="Pfam" id="PF24758">
    <property type="entry name" value="LRR_At5g56370"/>
    <property type="match status" value="2"/>
</dbReference>
<name>R7WG21_AEGTA</name>
<feature type="domain" description="F-box/LRR-repeat protein 15/At3g58940/PEG3-like LRR" evidence="2">
    <location>
        <begin position="145"/>
        <end position="196"/>
    </location>
</feature>
<dbReference type="PANTHER" id="PTHR32141:SF161">
    <property type="entry name" value="F-BOX DOMAIN-CONTAINING PROTEIN"/>
    <property type="match status" value="1"/>
</dbReference>
<proteinExistence type="predicted"/>
<reference evidence="3" key="1">
    <citation type="submission" date="2015-06" db="UniProtKB">
        <authorList>
            <consortium name="EnsemblPlants"/>
        </authorList>
    </citation>
    <scope>IDENTIFICATION</scope>
</reference>
<feature type="domain" description="FBD" evidence="1">
    <location>
        <begin position="214"/>
        <end position="255"/>
    </location>
</feature>
<dbReference type="InterPro" id="IPR055302">
    <property type="entry name" value="F-box_dom-containing"/>
</dbReference>
<dbReference type="InterPro" id="IPR006566">
    <property type="entry name" value="FBD"/>
</dbReference>
<dbReference type="AlphaFoldDB" id="R7WG21"/>
<dbReference type="PANTHER" id="PTHR32141">
    <property type="match status" value="1"/>
</dbReference>
<dbReference type="InterPro" id="IPR055411">
    <property type="entry name" value="LRR_FXL15/At3g58940/PEG3-like"/>
</dbReference>